<dbReference type="PANTHER" id="PTHR28232:SF1">
    <property type="entry name" value="TRANSCRIPTIONAL REGULATORY PROTEIN RXT2"/>
    <property type="match status" value="1"/>
</dbReference>
<dbReference type="OMA" id="EWLDHDN"/>
<keyword evidence="3" id="KW-1185">Reference proteome</keyword>
<protein>
    <submittedName>
        <fullName evidence="2">Transcriptional regulatory protein rxt2</fullName>
    </submittedName>
</protein>
<dbReference type="Proteomes" id="UP000186594">
    <property type="component" value="Unassembled WGS sequence"/>
</dbReference>
<evidence type="ECO:0000313" key="3">
    <source>
        <dbReference type="Proteomes" id="UP000186594"/>
    </source>
</evidence>
<proteinExistence type="predicted"/>
<dbReference type="InterPro" id="IPR039602">
    <property type="entry name" value="Rxt2"/>
</dbReference>
<gene>
    <name evidence="2" type="ORF">NEOLI_002496</name>
</gene>
<dbReference type="STRING" id="1198029.A0A1U7LUL1"/>
<name>A0A1U7LUL1_NEOID</name>
<comment type="caution">
    <text evidence="2">The sequence shown here is derived from an EMBL/GenBank/DDBJ whole genome shotgun (WGS) entry which is preliminary data.</text>
</comment>
<dbReference type="GO" id="GO:0033698">
    <property type="term" value="C:Rpd3L complex"/>
    <property type="evidence" value="ECO:0007669"/>
    <property type="project" value="TreeGrafter"/>
</dbReference>
<dbReference type="AlphaFoldDB" id="A0A1U7LUL1"/>
<feature type="domain" description="Transcriptional regulatory protein RXT2 N-terminal" evidence="1">
    <location>
        <begin position="40"/>
        <end position="161"/>
    </location>
</feature>
<dbReference type="PANTHER" id="PTHR28232">
    <property type="entry name" value="TRANSCRIPTIONAL REGULATORY PROTEIN RXT2"/>
    <property type="match status" value="1"/>
</dbReference>
<accession>A0A1U7LUL1</accession>
<organism evidence="2 3">
    <name type="scientific">Neolecta irregularis (strain DAH-3)</name>
    <dbReference type="NCBI Taxonomy" id="1198029"/>
    <lineage>
        <taxon>Eukaryota</taxon>
        <taxon>Fungi</taxon>
        <taxon>Dikarya</taxon>
        <taxon>Ascomycota</taxon>
        <taxon>Taphrinomycotina</taxon>
        <taxon>Neolectales</taxon>
        <taxon>Neolectaceae</taxon>
        <taxon>Neolecta</taxon>
    </lineage>
</organism>
<dbReference type="InterPro" id="IPR013904">
    <property type="entry name" value="RXT2_N"/>
</dbReference>
<dbReference type="Pfam" id="PF08595">
    <property type="entry name" value="RXT2_N"/>
    <property type="match status" value="1"/>
</dbReference>
<dbReference type="GO" id="GO:0005829">
    <property type="term" value="C:cytosol"/>
    <property type="evidence" value="ECO:0007669"/>
    <property type="project" value="TreeGrafter"/>
</dbReference>
<evidence type="ECO:0000313" key="2">
    <source>
        <dbReference type="EMBL" id="OLL26365.1"/>
    </source>
</evidence>
<evidence type="ECO:0000259" key="1">
    <source>
        <dbReference type="Pfam" id="PF08595"/>
    </source>
</evidence>
<dbReference type="OrthoDB" id="2405722at2759"/>
<reference evidence="2 3" key="1">
    <citation type="submission" date="2016-04" db="EMBL/GenBank/DDBJ databases">
        <title>Evolutionary innovation and constraint leading to complex multicellularity in the Ascomycota.</title>
        <authorList>
            <person name="Cisse O."/>
            <person name="Nguyen A."/>
            <person name="Hewitt D.A."/>
            <person name="Jedd G."/>
            <person name="Stajich J.E."/>
        </authorList>
    </citation>
    <scope>NUCLEOTIDE SEQUENCE [LARGE SCALE GENOMIC DNA]</scope>
    <source>
        <strain evidence="2 3">DAH-3</strain>
    </source>
</reference>
<sequence length="244" mass="27821">MANPLLDHRSIAHIASLKAALARDNQASDSDDDIHGYLLNRGNKLKKHASLVHGAKLRAARGLALDREVVQYQGHSRSIIARNTDDCQDPSDWPDDDPYTDIHIKDLFKQVSTPSEIHSHPTISKTFAQNKISLLADQTHEMITSAHADSIRLTNLYSTFLNDDPGTIMSSFDSDQENISERVMRLYYVKPRENTQEEEELKSLARAGLERCDEFVRIMERVRMNLLKAERLKNQIWNSSEEEP</sequence>
<dbReference type="EMBL" id="LXFE01000203">
    <property type="protein sequence ID" value="OLL26365.1"/>
    <property type="molecule type" value="Genomic_DNA"/>
</dbReference>